<keyword evidence="1" id="KW-0479">Metal-binding</keyword>
<evidence type="ECO:0000259" key="4">
    <source>
        <dbReference type="PROSITE" id="PS51677"/>
    </source>
</evidence>
<dbReference type="CDD" id="cd10917">
    <property type="entry name" value="CE4_NodB_like_6s_7s"/>
    <property type="match status" value="1"/>
</dbReference>
<accession>A0A6C0FVK5</accession>
<proteinExistence type="predicted"/>
<dbReference type="Proteomes" id="UP000476064">
    <property type="component" value="Chromosome"/>
</dbReference>
<feature type="compositionally biased region" description="Low complexity" evidence="3">
    <location>
        <begin position="32"/>
        <end position="44"/>
    </location>
</feature>
<dbReference type="KEGG" id="plyc:GXP70_04615"/>
<dbReference type="InterPro" id="IPR050248">
    <property type="entry name" value="Polysacc_deacetylase_ArnD"/>
</dbReference>
<dbReference type="GO" id="GO:0016810">
    <property type="term" value="F:hydrolase activity, acting on carbon-nitrogen (but not peptide) bonds"/>
    <property type="evidence" value="ECO:0007669"/>
    <property type="project" value="InterPro"/>
</dbReference>
<protein>
    <submittedName>
        <fullName evidence="5">Polysaccharide deacetylase family protein</fullName>
    </submittedName>
</protein>
<evidence type="ECO:0000256" key="1">
    <source>
        <dbReference type="ARBA" id="ARBA00022723"/>
    </source>
</evidence>
<dbReference type="GO" id="GO:0005975">
    <property type="term" value="P:carbohydrate metabolic process"/>
    <property type="evidence" value="ECO:0007669"/>
    <property type="project" value="InterPro"/>
</dbReference>
<evidence type="ECO:0000313" key="5">
    <source>
        <dbReference type="EMBL" id="QHT59324.1"/>
    </source>
</evidence>
<feature type="region of interest" description="Disordered" evidence="3">
    <location>
        <begin position="19"/>
        <end position="91"/>
    </location>
</feature>
<dbReference type="GO" id="GO:0016020">
    <property type="term" value="C:membrane"/>
    <property type="evidence" value="ECO:0007669"/>
    <property type="project" value="TreeGrafter"/>
</dbReference>
<sequence length="305" mass="31915">MMIGSLALAAGCGVQTKYDTSADAGSGKRGADGATAGGDQAAANGSGGAVTAGAGSTSANHDGGAGQTGNNGPSAPPSHPPAPPVKLDRPTAPAMAYTGKNGAKLVALTFDDGPDNRYTPAILDILKAQHVHGTFFTVGVQVKRYPAVMKRIVKEGHEIGNHSYSHPDLSKLDCAHVLNQIKWTDTLIDREAGFVPRLVRAPYGAASPLLKQIVADNGRRLINWTVDTRDWDGSTVPAMRANVNKNTHPGGIILMHSFGSKRVGNTVELLPLIIKDLRLKGYAFVTVSELLDAKARSEQAAAKKK</sequence>
<evidence type="ECO:0000313" key="6">
    <source>
        <dbReference type="Proteomes" id="UP000476064"/>
    </source>
</evidence>
<dbReference type="PANTHER" id="PTHR10587:SF133">
    <property type="entry name" value="CHITIN DEACETYLASE 1-RELATED"/>
    <property type="match status" value="1"/>
</dbReference>
<dbReference type="SUPFAM" id="SSF88713">
    <property type="entry name" value="Glycoside hydrolase/deacetylase"/>
    <property type="match status" value="1"/>
</dbReference>
<dbReference type="PANTHER" id="PTHR10587">
    <property type="entry name" value="GLYCOSYL TRANSFERASE-RELATED"/>
    <property type="match status" value="1"/>
</dbReference>
<gene>
    <name evidence="5" type="ORF">GXP70_04615</name>
</gene>
<feature type="domain" description="NodB homology" evidence="4">
    <location>
        <begin position="104"/>
        <end position="285"/>
    </location>
</feature>
<feature type="compositionally biased region" description="Pro residues" evidence="3">
    <location>
        <begin position="74"/>
        <end position="84"/>
    </location>
</feature>
<dbReference type="InterPro" id="IPR002509">
    <property type="entry name" value="NODB_dom"/>
</dbReference>
<evidence type="ECO:0000256" key="3">
    <source>
        <dbReference type="SAM" id="MobiDB-lite"/>
    </source>
</evidence>
<reference evidence="5 6" key="1">
    <citation type="submission" date="2020-01" db="EMBL/GenBank/DDBJ databases">
        <title>Paenibacillus sp. nov., isolated from tomato rhizosphere.</title>
        <authorList>
            <person name="Weon H.-Y."/>
            <person name="Lee S.A."/>
        </authorList>
    </citation>
    <scope>NUCLEOTIDE SEQUENCE [LARGE SCALE GENOMIC DNA]</scope>
    <source>
        <strain evidence="5 6">12200R-189</strain>
    </source>
</reference>
<dbReference type="RefSeq" id="WP_162355390.1">
    <property type="nucleotide sequence ID" value="NZ_CP048209.1"/>
</dbReference>
<dbReference type="PROSITE" id="PS51677">
    <property type="entry name" value="NODB"/>
    <property type="match status" value="1"/>
</dbReference>
<feature type="compositionally biased region" description="Low complexity" evidence="3">
    <location>
        <begin position="51"/>
        <end position="60"/>
    </location>
</feature>
<dbReference type="EMBL" id="CP048209">
    <property type="protein sequence ID" value="QHT59324.1"/>
    <property type="molecule type" value="Genomic_DNA"/>
</dbReference>
<name>A0A6C0FVK5_9BACL</name>
<keyword evidence="2" id="KW-0378">Hydrolase</keyword>
<evidence type="ECO:0000256" key="2">
    <source>
        <dbReference type="ARBA" id="ARBA00022801"/>
    </source>
</evidence>
<organism evidence="5 6">
    <name type="scientific">Paenibacillus lycopersici</name>
    <dbReference type="NCBI Taxonomy" id="2704462"/>
    <lineage>
        <taxon>Bacteria</taxon>
        <taxon>Bacillati</taxon>
        <taxon>Bacillota</taxon>
        <taxon>Bacilli</taxon>
        <taxon>Bacillales</taxon>
        <taxon>Paenibacillaceae</taxon>
        <taxon>Paenibacillus</taxon>
    </lineage>
</organism>
<dbReference type="AlphaFoldDB" id="A0A6C0FVK5"/>
<dbReference type="Gene3D" id="3.20.20.370">
    <property type="entry name" value="Glycoside hydrolase/deacetylase"/>
    <property type="match status" value="1"/>
</dbReference>
<keyword evidence="6" id="KW-1185">Reference proteome</keyword>
<dbReference type="InterPro" id="IPR011330">
    <property type="entry name" value="Glyco_hydro/deAcase_b/a-brl"/>
</dbReference>
<dbReference type="GO" id="GO:0046872">
    <property type="term" value="F:metal ion binding"/>
    <property type="evidence" value="ECO:0007669"/>
    <property type="project" value="UniProtKB-KW"/>
</dbReference>
<dbReference type="Pfam" id="PF01522">
    <property type="entry name" value="Polysacc_deac_1"/>
    <property type="match status" value="1"/>
</dbReference>